<dbReference type="Proteomes" id="UP000581087">
    <property type="component" value="Unassembled WGS sequence"/>
</dbReference>
<evidence type="ECO:0000259" key="8">
    <source>
        <dbReference type="Pfam" id="PF02838"/>
    </source>
</evidence>
<dbReference type="AlphaFoldDB" id="A0A4Q2M5L5"/>
<evidence type="ECO:0000313" key="9">
    <source>
        <dbReference type="EMBL" id="NYD66777.1"/>
    </source>
</evidence>
<dbReference type="Gene3D" id="3.30.379.10">
    <property type="entry name" value="Chitobiase/beta-hexosaminidase domain 2-like"/>
    <property type="match status" value="1"/>
</dbReference>
<feature type="domain" description="Glycoside hydrolase family 20 catalytic" evidence="7">
    <location>
        <begin position="126"/>
        <end position="453"/>
    </location>
</feature>
<comment type="catalytic activity">
    <reaction evidence="1">
        <text>Hydrolysis of terminal non-reducing N-acetyl-D-hexosamine residues in N-acetyl-beta-D-hexosaminides.</text>
        <dbReference type="EC" id="3.2.1.52"/>
    </reaction>
</comment>
<feature type="domain" description="Beta-hexosaminidase bacterial type N-terminal" evidence="8">
    <location>
        <begin position="2"/>
        <end position="122"/>
    </location>
</feature>
<dbReference type="InterPro" id="IPR015882">
    <property type="entry name" value="HEX_bac_N"/>
</dbReference>
<dbReference type="SUPFAM" id="SSF55545">
    <property type="entry name" value="beta-N-acetylhexosaminidase-like domain"/>
    <property type="match status" value="1"/>
</dbReference>
<dbReference type="CDD" id="cd06568">
    <property type="entry name" value="GH20_SpHex_like"/>
    <property type="match status" value="1"/>
</dbReference>
<feature type="active site" description="Proton donor" evidence="6">
    <location>
        <position position="289"/>
    </location>
</feature>
<dbReference type="PANTHER" id="PTHR22600">
    <property type="entry name" value="BETA-HEXOSAMINIDASE"/>
    <property type="match status" value="1"/>
</dbReference>
<protein>
    <recommendedName>
        <fullName evidence="3">beta-N-acetylhexosaminidase</fullName>
        <ecNumber evidence="3">3.2.1.52</ecNumber>
    </recommendedName>
</protein>
<keyword evidence="4 9" id="KW-0378">Hydrolase</keyword>
<dbReference type="InterPro" id="IPR017853">
    <property type="entry name" value="GH"/>
</dbReference>
<dbReference type="InterPro" id="IPR029018">
    <property type="entry name" value="Hex-like_dom2"/>
</dbReference>
<dbReference type="GO" id="GO:0004563">
    <property type="term" value="F:beta-N-acetylhexosaminidase activity"/>
    <property type="evidence" value="ECO:0007669"/>
    <property type="project" value="UniProtKB-EC"/>
</dbReference>
<evidence type="ECO:0000313" key="10">
    <source>
        <dbReference type="EMBL" id="RXZ87434.1"/>
    </source>
</evidence>
<reference evidence="10 11" key="1">
    <citation type="submission" date="2019-01" db="EMBL/GenBank/DDBJ databases">
        <title>Agromyces.</title>
        <authorList>
            <person name="Li J."/>
        </authorList>
    </citation>
    <scope>NUCLEOTIDE SEQUENCE [LARGE SCALE GENOMIC DNA]</scope>
    <source>
        <strain evidence="10 11">DSM 23870</strain>
    </source>
</reference>
<evidence type="ECO:0000313" key="11">
    <source>
        <dbReference type="Proteomes" id="UP000292686"/>
    </source>
</evidence>
<evidence type="ECO:0000259" key="7">
    <source>
        <dbReference type="Pfam" id="PF00728"/>
    </source>
</evidence>
<evidence type="ECO:0000313" key="12">
    <source>
        <dbReference type="Proteomes" id="UP000581087"/>
    </source>
</evidence>
<keyword evidence="5 9" id="KW-0326">Glycosidase</keyword>
<evidence type="ECO:0000256" key="6">
    <source>
        <dbReference type="PIRSR" id="PIRSR625705-1"/>
    </source>
</evidence>
<dbReference type="PANTHER" id="PTHR22600:SF57">
    <property type="entry name" value="BETA-N-ACETYLHEXOSAMINIDASE"/>
    <property type="match status" value="1"/>
</dbReference>
<reference evidence="9 12" key="2">
    <citation type="submission" date="2020-07" db="EMBL/GenBank/DDBJ databases">
        <title>Sequencing the genomes of 1000 actinobacteria strains.</title>
        <authorList>
            <person name="Klenk H.-P."/>
        </authorList>
    </citation>
    <scope>NUCLEOTIDE SEQUENCE [LARGE SCALE GENOMIC DNA]</scope>
    <source>
        <strain evidence="9 12">DSM 23870</strain>
    </source>
</reference>
<dbReference type="Proteomes" id="UP000292686">
    <property type="component" value="Unassembled WGS sequence"/>
</dbReference>
<keyword evidence="11" id="KW-1185">Reference proteome</keyword>
<accession>A0A4Q2M5L5</accession>
<comment type="similarity">
    <text evidence="2">Belongs to the glycosyl hydrolase 20 family.</text>
</comment>
<dbReference type="OrthoDB" id="9763537at2"/>
<evidence type="ECO:0000256" key="3">
    <source>
        <dbReference type="ARBA" id="ARBA00012663"/>
    </source>
</evidence>
<dbReference type="EMBL" id="SDPM01000002">
    <property type="protein sequence ID" value="RXZ87434.1"/>
    <property type="molecule type" value="Genomic_DNA"/>
</dbReference>
<gene>
    <name evidence="9" type="ORF">BJ972_001296</name>
    <name evidence="10" type="ORF">ESP50_05820</name>
</gene>
<comment type="caution">
    <text evidence="10">The sequence shown here is derived from an EMBL/GenBank/DDBJ whole genome shotgun (WGS) entry which is preliminary data.</text>
</comment>
<sequence>MPSVIPAPARATDREAAAFEFGATGRIVADETARGVAELLAADVELRIGRRLDIVTDDAGPADLELRIEPFPSASVEAHRLQVSTAGARLTATTAEGLYRGTRTILQLLGTDGTIAATLIEDEPRFAYRGVMLDVARHFFSVDDVTRYIEAIALLKFNHLHLHLTDDQGWRLEIDSRPELTRRGSTTSVGGHGGGHYTHDDYRAIIDFAAARFITVVPEIDVPGHTNAALHSYPELTPDGIAPEPYEGIEVGFSSLDAARPETYAFLEDVIGEVAALTPGPYLHLGGDESLSTPADEYATLIARATSIGAATGKTIIGWHEMGASDALPRGTVGQYWSFTKPQDDSAERTRTFARNGGRVVLSPADVAYLDMRYPGEATGPDGRVLGLEWAEGATSLVDAYGWEPTSIVDGIGEADILGVEAPLWTETARHIDDVTFLAFPRAAAIAEIAWSPRAVRDIDDFTRRLPAFTGLLDERGVRHHAAAAEHRSVS</sequence>
<evidence type="ECO:0000256" key="1">
    <source>
        <dbReference type="ARBA" id="ARBA00001231"/>
    </source>
</evidence>
<dbReference type="PRINTS" id="PR00738">
    <property type="entry name" value="GLHYDRLASE20"/>
</dbReference>
<dbReference type="Gene3D" id="3.20.20.80">
    <property type="entry name" value="Glycosidases"/>
    <property type="match status" value="1"/>
</dbReference>
<dbReference type="InterPro" id="IPR025705">
    <property type="entry name" value="Beta_hexosaminidase_sua/sub"/>
</dbReference>
<proteinExistence type="inferred from homology"/>
<dbReference type="GO" id="GO:0005975">
    <property type="term" value="P:carbohydrate metabolic process"/>
    <property type="evidence" value="ECO:0007669"/>
    <property type="project" value="InterPro"/>
</dbReference>
<dbReference type="SUPFAM" id="SSF51445">
    <property type="entry name" value="(Trans)glycosidases"/>
    <property type="match status" value="1"/>
</dbReference>
<evidence type="ECO:0000256" key="2">
    <source>
        <dbReference type="ARBA" id="ARBA00006285"/>
    </source>
</evidence>
<dbReference type="PIRSF" id="PIRSF001093">
    <property type="entry name" value="B-hxosamndse_ab_euk"/>
    <property type="match status" value="1"/>
</dbReference>
<dbReference type="EC" id="3.2.1.52" evidence="3"/>
<dbReference type="InterPro" id="IPR015883">
    <property type="entry name" value="Glyco_hydro_20_cat"/>
</dbReference>
<evidence type="ECO:0000256" key="5">
    <source>
        <dbReference type="ARBA" id="ARBA00023295"/>
    </source>
</evidence>
<dbReference type="GO" id="GO:0030203">
    <property type="term" value="P:glycosaminoglycan metabolic process"/>
    <property type="evidence" value="ECO:0007669"/>
    <property type="project" value="TreeGrafter"/>
</dbReference>
<dbReference type="Pfam" id="PF02838">
    <property type="entry name" value="Glyco_hydro_20b"/>
    <property type="match status" value="1"/>
</dbReference>
<dbReference type="GO" id="GO:0016020">
    <property type="term" value="C:membrane"/>
    <property type="evidence" value="ECO:0007669"/>
    <property type="project" value="TreeGrafter"/>
</dbReference>
<evidence type="ECO:0000256" key="4">
    <source>
        <dbReference type="ARBA" id="ARBA00022801"/>
    </source>
</evidence>
<organism evidence="10 11">
    <name type="scientific">Agromyces atrinae</name>
    <dbReference type="NCBI Taxonomy" id="592376"/>
    <lineage>
        <taxon>Bacteria</taxon>
        <taxon>Bacillati</taxon>
        <taxon>Actinomycetota</taxon>
        <taxon>Actinomycetes</taxon>
        <taxon>Micrococcales</taxon>
        <taxon>Microbacteriaceae</taxon>
        <taxon>Agromyces</taxon>
    </lineage>
</organism>
<dbReference type="EMBL" id="JACCBI010000001">
    <property type="protein sequence ID" value="NYD66777.1"/>
    <property type="molecule type" value="Genomic_DNA"/>
</dbReference>
<name>A0A4Q2M5L5_9MICO</name>
<dbReference type="Pfam" id="PF00728">
    <property type="entry name" value="Glyco_hydro_20"/>
    <property type="match status" value="1"/>
</dbReference>
<dbReference type="RefSeq" id="WP_129173040.1">
    <property type="nucleotide sequence ID" value="NZ_JACCBI010000001.1"/>
</dbReference>